<dbReference type="Proteomes" id="UP001500582">
    <property type="component" value="Unassembled WGS sequence"/>
</dbReference>
<evidence type="ECO:0000313" key="6">
    <source>
        <dbReference type="EMBL" id="GAA4330035.1"/>
    </source>
</evidence>
<dbReference type="InterPro" id="IPR050553">
    <property type="entry name" value="Thioredoxin_ResA/DsbE_sf"/>
</dbReference>
<dbReference type="Gene3D" id="3.40.30.10">
    <property type="entry name" value="Glutaredoxin"/>
    <property type="match status" value="1"/>
</dbReference>
<organism evidence="6 7">
    <name type="scientific">Mucilaginibacter gynuensis</name>
    <dbReference type="NCBI Taxonomy" id="1302236"/>
    <lineage>
        <taxon>Bacteria</taxon>
        <taxon>Pseudomonadati</taxon>
        <taxon>Bacteroidota</taxon>
        <taxon>Sphingobacteriia</taxon>
        <taxon>Sphingobacteriales</taxon>
        <taxon>Sphingobacteriaceae</taxon>
        <taxon>Mucilaginibacter</taxon>
    </lineage>
</organism>
<dbReference type="PROSITE" id="PS51257">
    <property type="entry name" value="PROKAR_LIPOPROTEIN"/>
    <property type="match status" value="1"/>
</dbReference>
<keyword evidence="7" id="KW-1185">Reference proteome</keyword>
<evidence type="ECO:0000313" key="7">
    <source>
        <dbReference type="Proteomes" id="UP001500582"/>
    </source>
</evidence>
<proteinExistence type="predicted"/>
<evidence type="ECO:0008006" key="8">
    <source>
        <dbReference type="Google" id="ProtNLM"/>
    </source>
</evidence>
<reference evidence="7" key="1">
    <citation type="journal article" date="2019" name="Int. J. Syst. Evol. Microbiol.">
        <title>The Global Catalogue of Microorganisms (GCM) 10K type strain sequencing project: providing services to taxonomists for standard genome sequencing and annotation.</title>
        <authorList>
            <consortium name="The Broad Institute Genomics Platform"/>
            <consortium name="The Broad Institute Genome Sequencing Center for Infectious Disease"/>
            <person name="Wu L."/>
            <person name="Ma J."/>
        </authorList>
    </citation>
    <scope>NUCLEOTIDE SEQUENCE [LARGE SCALE GENOMIC DNA]</scope>
    <source>
        <strain evidence="7">JCM 17705</strain>
    </source>
</reference>
<name>A0ABP8GUE7_9SPHI</name>
<gene>
    <name evidence="6" type="ORF">GCM10023149_35070</name>
</gene>
<comment type="subcellular location">
    <subcellularLocation>
        <location evidence="1">Cell envelope</location>
    </subcellularLocation>
</comment>
<protein>
    <recommendedName>
        <fullName evidence="8">Thioredoxin-like protein</fullName>
    </recommendedName>
</protein>
<comment type="caution">
    <text evidence="6">The sequence shown here is derived from an EMBL/GenBank/DDBJ whole genome shotgun (WGS) entry which is preliminary data.</text>
</comment>
<dbReference type="EMBL" id="BAABFT010000009">
    <property type="protein sequence ID" value="GAA4330035.1"/>
    <property type="molecule type" value="Genomic_DNA"/>
</dbReference>
<keyword evidence="5" id="KW-0175">Coiled coil</keyword>
<feature type="coiled-coil region" evidence="5">
    <location>
        <begin position="150"/>
        <end position="177"/>
    </location>
</feature>
<evidence type="ECO:0000256" key="1">
    <source>
        <dbReference type="ARBA" id="ARBA00004196"/>
    </source>
</evidence>
<evidence type="ECO:0000256" key="3">
    <source>
        <dbReference type="ARBA" id="ARBA00023157"/>
    </source>
</evidence>
<evidence type="ECO:0000256" key="2">
    <source>
        <dbReference type="ARBA" id="ARBA00022748"/>
    </source>
</evidence>
<evidence type="ECO:0000256" key="4">
    <source>
        <dbReference type="ARBA" id="ARBA00023284"/>
    </source>
</evidence>
<keyword evidence="3" id="KW-1015">Disulfide bond</keyword>
<accession>A0ABP8GUE7</accession>
<sequence>MKYVYIVLMALVVAGCNRSARIEIDGTAKNLPNGVFGIEDVAGKPVYGNNVANGKFAVNEILEYPGYYAMKLSDGGNSKEKPTLHEIYLENGKYTIAIDGSNLAAYPTITSPSKIQQELSAYYKLVDEISTEGNKQINMLTAVLNSDMAKTMAQDRYVEMVNELKKAQDEKTANEAKAIGKFIDANPKNVIAPHIMINLDYQTNPKYYYDIFNKLEPEVKNSEEGKQLGEKLGQLVKVLEGQPGPEIYGTDPEGKKFDPKSIQTKVVLVTFWRAGNEVSRKNHKDIIDGVLPQFSAKDVSVISIDLDTKKDWWTDAVKEDKLPWAQYSDLKGNDSQNAAVWGISQVPSYYLMSGDWKIIARNLPFESIADAIATQLKKSK</sequence>
<keyword evidence="2" id="KW-0201">Cytochrome c-type biogenesis</keyword>
<dbReference type="PANTHER" id="PTHR42852:SF6">
    <property type="entry name" value="THIOL:DISULFIDE INTERCHANGE PROTEIN DSBE"/>
    <property type="match status" value="1"/>
</dbReference>
<evidence type="ECO:0000256" key="5">
    <source>
        <dbReference type="SAM" id="Coils"/>
    </source>
</evidence>
<keyword evidence="4" id="KW-0676">Redox-active center</keyword>
<dbReference type="InterPro" id="IPR036249">
    <property type="entry name" value="Thioredoxin-like_sf"/>
</dbReference>
<dbReference type="PANTHER" id="PTHR42852">
    <property type="entry name" value="THIOL:DISULFIDE INTERCHANGE PROTEIN DSBE"/>
    <property type="match status" value="1"/>
</dbReference>
<dbReference type="SUPFAM" id="SSF52833">
    <property type="entry name" value="Thioredoxin-like"/>
    <property type="match status" value="1"/>
</dbReference>
<dbReference type="RefSeq" id="WP_345212439.1">
    <property type="nucleotide sequence ID" value="NZ_BAABFT010000009.1"/>
</dbReference>